<dbReference type="AlphaFoldDB" id="A0A5K7ZZN5"/>
<reference evidence="2 3" key="1">
    <citation type="submission" date="2019-11" db="EMBL/GenBank/DDBJ databases">
        <title>Comparative genomics of hydrocarbon-degrading Desulfosarcina strains.</title>
        <authorList>
            <person name="Watanabe M."/>
            <person name="Kojima H."/>
            <person name="Fukui M."/>
        </authorList>
    </citation>
    <scope>NUCLEOTIDE SEQUENCE [LARGE SCALE GENOMIC DNA]</scope>
    <source>
        <strain evidence="2 3">28bB2T</strain>
    </source>
</reference>
<feature type="region of interest" description="Disordered" evidence="1">
    <location>
        <begin position="189"/>
        <end position="246"/>
    </location>
</feature>
<accession>A0A5K7ZZN5</accession>
<feature type="compositionally biased region" description="Gly residues" evidence="1">
    <location>
        <begin position="207"/>
        <end position="216"/>
    </location>
</feature>
<sequence length="268" mass="28037">MITSSRPPHDVVVDGTDDEWPRTAQYVDEKHQLVVRVSNDDQSLFVCLAICDDEFQRALGMSGLSLWLDPVGGETRTFGIHLPGRKRRGYFQGGMPPQGPPPEKIGPEGPDRPPAAPSMELPETLKITYKDTTGPLEMTLDEVRRSGIDIGVGRTADGRQVYEFKIAFAAAPSLSRLGPQQFLGVGIQSGSATNDRHDAGAPEGAMKPGGGRGGPMGGPPPGGMGGMGGGSMGGAPKGSGPGSKGASKACWLKVLLSDTDETDATIRS</sequence>
<dbReference type="KEGG" id="dov:DSCO28_62790"/>
<evidence type="ECO:0000313" key="2">
    <source>
        <dbReference type="EMBL" id="BBO85713.1"/>
    </source>
</evidence>
<name>A0A5K7ZZN5_9BACT</name>
<feature type="compositionally biased region" description="Gly residues" evidence="1">
    <location>
        <begin position="223"/>
        <end position="243"/>
    </location>
</feature>
<evidence type="ECO:0000256" key="1">
    <source>
        <dbReference type="SAM" id="MobiDB-lite"/>
    </source>
</evidence>
<dbReference type="Proteomes" id="UP000425960">
    <property type="component" value="Chromosome"/>
</dbReference>
<evidence type="ECO:0000313" key="3">
    <source>
        <dbReference type="Proteomes" id="UP000425960"/>
    </source>
</evidence>
<protein>
    <submittedName>
        <fullName evidence="2">Uncharacterized protein</fullName>
    </submittedName>
</protein>
<gene>
    <name evidence="2" type="ORF">DSCO28_62790</name>
</gene>
<proteinExistence type="predicted"/>
<organism evidence="2 3">
    <name type="scientific">Desulfosarcina ovata subsp. sediminis</name>
    <dbReference type="NCBI Taxonomy" id="885957"/>
    <lineage>
        <taxon>Bacteria</taxon>
        <taxon>Pseudomonadati</taxon>
        <taxon>Thermodesulfobacteriota</taxon>
        <taxon>Desulfobacteria</taxon>
        <taxon>Desulfobacterales</taxon>
        <taxon>Desulfosarcinaceae</taxon>
        <taxon>Desulfosarcina</taxon>
    </lineage>
</organism>
<feature type="region of interest" description="Disordered" evidence="1">
    <location>
        <begin position="85"/>
        <end position="119"/>
    </location>
</feature>
<dbReference type="EMBL" id="AP021876">
    <property type="protein sequence ID" value="BBO85713.1"/>
    <property type="molecule type" value="Genomic_DNA"/>
</dbReference>